<keyword evidence="2" id="KW-1185">Reference proteome</keyword>
<dbReference type="Proteomes" id="UP000315673">
    <property type="component" value="Chromosome"/>
</dbReference>
<dbReference type="EMBL" id="CP042306">
    <property type="protein sequence ID" value="QDZ09217.1"/>
    <property type="molecule type" value="Genomic_DNA"/>
</dbReference>
<sequence length="174" mass="18970">MLPAHAQEVLSAARDGQKDFDFEIGTWTTSVRVLRNSLSGQTPDWAEYTGTSVVKPLLDGRANFVELSVAGAKGKIEGGSLRLYNPQTRQWSLNFASLRNGMLTAPVYGGFGESKRGVFYGQDMVDGRAVMVRFVITLVSPSEAHFDQAFSTDGGATWESNWVAVDTLRTRSTG</sequence>
<dbReference type="OrthoDB" id="9814791at2"/>
<gene>
    <name evidence="1" type="ORF">FPZ24_13505</name>
</gene>
<organism evidence="1 2">
    <name type="scientific">Sphingomonas panacisoli</name>
    <dbReference type="NCBI Taxonomy" id="1813879"/>
    <lineage>
        <taxon>Bacteria</taxon>
        <taxon>Pseudomonadati</taxon>
        <taxon>Pseudomonadota</taxon>
        <taxon>Alphaproteobacteria</taxon>
        <taxon>Sphingomonadales</taxon>
        <taxon>Sphingomonadaceae</taxon>
        <taxon>Sphingomonas</taxon>
    </lineage>
</organism>
<accession>A0A5B8LLV9</accession>
<evidence type="ECO:0000313" key="2">
    <source>
        <dbReference type="Proteomes" id="UP000315673"/>
    </source>
</evidence>
<evidence type="ECO:0000313" key="1">
    <source>
        <dbReference type="EMBL" id="QDZ09217.1"/>
    </source>
</evidence>
<dbReference type="AlphaFoldDB" id="A0A5B8LLV9"/>
<name>A0A5B8LLV9_9SPHN</name>
<dbReference type="KEGG" id="spai:FPZ24_13505"/>
<proteinExistence type="predicted"/>
<reference evidence="1 2" key="1">
    <citation type="submission" date="2019-07" db="EMBL/GenBank/DDBJ databases">
        <title>Full genome sequence of Sphingomonas sp. 4R-6-7(HKS19).</title>
        <authorList>
            <person name="Im W.-T."/>
        </authorList>
    </citation>
    <scope>NUCLEOTIDE SEQUENCE [LARGE SCALE GENOMIC DNA]</scope>
    <source>
        <strain evidence="1 2">HKS19</strain>
    </source>
</reference>
<evidence type="ECO:0008006" key="3">
    <source>
        <dbReference type="Google" id="ProtNLM"/>
    </source>
</evidence>
<protein>
    <recommendedName>
        <fullName evidence="3">DUF1579 domain-containing protein</fullName>
    </recommendedName>
</protein>